<evidence type="ECO:0000256" key="1">
    <source>
        <dbReference type="ARBA" id="ARBA00001917"/>
    </source>
</evidence>
<dbReference type="InterPro" id="IPR000262">
    <property type="entry name" value="FMN-dep_DH"/>
</dbReference>
<feature type="binding site" evidence="8">
    <location>
        <position position="169"/>
    </location>
    <ligand>
        <name>FMN</name>
        <dbReference type="ChEBI" id="CHEBI:58210"/>
    </ligand>
</feature>
<dbReference type="InterPro" id="IPR008259">
    <property type="entry name" value="FMN_hydac_DH_AS"/>
</dbReference>
<dbReference type="PROSITE" id="PS51349">
    <property type="entry name" value="FMN_HYDROXY_ACID_DH_2"/>
    <property type="match status" value="1"/>
</dbReference>
<feature type="binding site" evidence="8">
    <location>
        <position position="64"/>
    </location>
    <ligand>
        <name>glyoxylate</name>
        <dbReference type="ChEBI" id="CHEBI:36655"/>
    </ligand>
</feature>
<sequence>NYATRIKVKVEEKVVLFLGFISTRREFIDIRQLYTFNLTFTKMISIDEFESFAQTRLPKYVYEYYRNGADEENTLKENREAFKRLYLRPRMLRNVSQCDLGTTVQGQAINFPIGIAPTAMQCMAHADGEKATARAAAKLGTVMILSTLATTSLEEIARTEPENSTHWFQLYIYKDRKITEEILLRAEKSGFKAVVITVDAPFANFDNNYKGSSSELAKSKSGSGINKYVTTMFDPTISWSDVTWVKNKTSLPVIVKGVLTAEDAVLAQNHGANGIIVSNHGGRQLDGVPASIEVLPEIVKAVGNKCEIYMDGGVRTGTDVLKALALGARAVFVGRPVIWGLACKVIKYRNYN</sequence>
<dbReference type="GO" id="GO:0003973">
    <property type="term" value="F:(S)-2-hydroxy-acid oxidase activity"/>
    <property type="evidence" value="ECO:0007669"/>
    <property type="project" value="UniProtKB-EC"/>
</dbReference>
<dbReference type="PANTHER" id="PTHR10578">
    <property type="entry name" value="S -2-HYDROXY-ACID OXIDASE-RELATED"/>
    <property type="match status" value="1"/>
</dbReference>
<proteinExistence type="inferred from homology"/>
<dbReference type="GO" id="GO:0001561">
    <property type="term" value="P:fatty acid alpha-oxidation"/>
    <property type="evidence" value="ECO:0007669"/>
    <property type="project" value="TreeGrafter"/>
</dbReference>
<dbReference type="FunFam" id="3.20.20.70:FF:000056">
    <property type="entry name" value="hydroxyacid oxidase 2"/>
    <property type="match status" value="1"/>
</dbReference>
<evidence type="ECO:0000256" key="2">
    <source>
        <dbReference type="ARBA" id="ARBA00013087"/>
    </source>
</evidence>
<dbReference type="PANTHER" id="PTHR10578:SF149">
    <property type="entry name" value="2-HYDROXYACID OXIDASE 2"/>
    <property type="match status" value="1"/>
</dbReference>
<dbReference type="OMA" id="AGMSNTH"/>
<feature type="binding site" evidence="8">
    <location>
        <begin position="334"/>
        <end position="335"/>
    </location>
    <ligand>
        <name>FMN</name>
        <dbReference type="ChEBI" id="CHEBI:58210"/>
    </ligand>
</feature>
<dbReference type="AlphaFoldDB" id="T1IIF9"/>
<dbReference type="InterPro" id="IPR013785">
    <property type="entry name" value="Aldolase_TIM"/>
</dbReference>
<reference evidence="10" key="2">
    <citation type="submission" date="2015-02" db="UniProtKB">
        <authorList>
            <consortium name="EnsemblMetazoa"/>
        </authorList>
    </citation>
    <scope>IDENTIFICATION</scope>
</reference>
<dbReference type="EMBL" id="AFFK01014262">
    <property type="status" value="NOT_ANNOTATED_CDS"/>
    <property type="molecule type" value="Genomic_DNA"/>
</dbReference>
<reference evidence="11" key="1">
    <citation type="submission" date="2011-05" db="EMBL/GenBank/DDBJ databases">
        <authorList>
            <person name="Richards S.R."/>
            <person name="Qu J."/>
            <person name="Jiang H."/>
            <person name="Jhangiani S.N."/>
            <person name="Agravi P."/>
            <person name="Goodspeed R."/>
            <person name="Gross S."/>
            <person name="Mandapat C."/>
            <person name="Jackson L."/>
            <person name="Mathew T."/>
            <person name="Pu L."/>
            <person name="Thornton R."/>
            <person name="Saada N."/>
            <person name="Wilczek-Boney K.B."/>
            <person name="Lee S."/>
            <person name="Kovar C."/>
            <person name="Wu Y."/>
            <person name="Scherer S.E."/>
            <person name="Worley K.C."/>
            <person name="Muzny D.M."/>
            <person name="Gibbs R."/>
        </authorList>
    </citation>
    <scope>NUCLEOTIDE SEQUENCE</scope>
    <source>
        <strain evidence="11">Brora</strain>
    </source>
</reference>
<evidence type="ECO:0000256" key="3">
    <source>
        <dbReference type="ARBA" id="ARBA00023002"/>
    </source>
</evidence>
<feature type="domain" description="FMN hydroxy acid dehydrogenase" evidence="9">
    <location>
        <begin position="38"/>
        <end position="352"/>
    </location>
</feature>
<feature type="binding site" evidence="8">
    <location>
        <begin position="117"/>
        <end position="119"/>
    </location>
    <ligand>
        <name>FMN</name>
        <dbReference type="ChEBI" id="CHEBI:58210"/>
    </ligand>
</feature>
<dbReference type="InterPro" id="IPR037396">
    <property type="entry name" value="FMN_HAD"/>
</dbReference>
<comment type="cofactor">
    <cofactor evidence="1">
        <name>FMN</name>
        <dbReference type="ChEBI" id="CHEBI:58210"/>
    </cofactor>
</comment>
<comment type="catalytic activity">
    <reaction evidence="5">
        <text>a (2S)-2-hydroxycarboxylate + O2 = a 2-oxocarboxylate + H2O2</text>
        <dbReference type="Rhea" id="RHEA:16789"/>
        <dbReference type="ChEBI" id="CHEBI:15379"/>
        <dbReference type="ChEBI" id="CHEBI:16240"/>
        <dbReference type="ChEBI" id="CHEBI:35179"/>
        <dbReference type="ChEBI" id="CHEBI:58123"/>
        <dbReference type="EC" id="1.1.3.15"/>
    </reaction>
    <physiologicalReaction direction="left-to-right" evidence="5">
        <dbReference type="Rhea" id="RHEA:16790"/>
    </physiologicalReaction>
</comment>
<keyword evidence="8" id="KW-0288">FMN</keyword>
<organism evidence="10 11">
    <name type="scientific">Strigamia maritima</name>
    <name type="common">European centipede</name>
    <name type="synonym">Geophilus maritimus</name>
    <dbReference type="NCBI Taxonomy" id="126957"/>
    <lineage>
        <taxon>Eukaryota</taxon>
        <taxon>Metazoa</taxon>
        <taxon>Ecdysozoa</taxon>
        <taxon>Arthropoda</taxon>
        <taxon>Myriapoda</taxon>
        <taxon>Chilopoda</taxon>
        <taxon>Pleurostigmophora</taxon>
        <taxon>Geophilomorpha</taxon>
        <taxon>Linotaeniidae</taxon>
        <taxon>Strigamia</taxon>
    </lineage>
</organism>
<dbReference type="Pfam" id="PF01070">
    <property type="entry name" value="FMN_dh"/>
    <property type="match status" value="1"/>
</dbReference>
<dbReference type="EnsemblMetazoa" id="SMAR000656-RA">
    <property type="protein sequence ID" value="SMAR000656-PA"/>
    <property type="gene ID" value="SMAR000656"/>
</dbReference>
<dbReference type="GO" id="GO:0005782">
    <property type="term" value="C:peroxisomal matrix"/>
    <property type="evidence" value="ECO:0007669"/>
    <property type="project" value="TreeGrafter"/>
</dbReference>
<feature type="binding site" evidence="8">
    <location>
        <position position="283"/>
    </location>
    <ligand>
        <name>glyoxylate</name>
        <dbReference type="ChEBI" id="CHEBI:36655"/>
    </ligand>
</feature>
<evidence type="ECO:0000256" key="4">
    <source>
        <dbReference type="ARBA" id="ARBA00024042"/>
    </source>
</evidence>
<evidence type="ECO:0000256" key="7">
    <source>
        <dbReference type="PIRSR" id="PIRSR000138-1"/>
    </source>
</evidence>
<evidence type="ECO:0000313" key="10">
    <source>
        <dbReference type="EnsemblMetazoa" id="SMAR000656-PA"/>
    </source>
</evidence>
<dbReference type="EC" id="1.1.3.15" evidence="2"/>
<dbReference type="CDD" id="cd02809">
    <property type="entry name" value="alpha_hydroxyacid_oxid_FMN"/>
    <property type="match status" value="1"/>
</dbReference>
<evidence type="ECO:0000256" key="8">
    <source>
        <dbReference type="PIRSR" id="PIRSR000138-2"/>
    </source>
</evidence>
<dbReference type="PROSITE" id="PS00557">
    <property type="entry name" value="FMN_HYDROXY_ACID_DH_1"/>
    <property type="match status" value="1"/>
</dbReference>
<evidence type="ECO:0000256" key="6">
    <source>
        <dbReference type="ARBA" id="ARBA00029327"/>
    </source>
</evidence>
<feature type="binding site" evidence="8">
    <location>
        <position position="256"/>
    </location>
    <ligand>
        <name>FMN</name>
        <dbReference type="ChEBI" id="CHEBI:58210"/>
    </ligand>
</feature>
<comment type="catalytic activity">
    <reaction evidence="6">
        <text>2-hydroxyoctanoate + O2 = 2-oxooctanoate + H2O2</text>
        <dbReference type="Rhea" id="RHEA:67940"/>
        <dbReference type="ChEBI" id="CHEBI:15379"/>
        <dbReference type="ChEBI" id="CHEBI:16240"/>
        <dbReference type="ChEBI" id="CHEBI:133514"/>
        <dbReference type="ChEBI" id="CHEBI:176689"/>
    </reaction>
    <physiologicalReaction direction="left-to-right" evidence="6">
        <dbReference type="Rhea" id="RHEA:67941"/>
    </physiologicalReaction>
</comment>
<dbReference type="SUPFAM" id="SSF51395">
    <property type="entry name" value="FMN-linked oxidoreductases"/>
    <property type="match status" value="1"/>
</dbReference>
<dbReference type="HOGENOM" id="CLU_020639_0_0_1"/>
<accession>T1IIF9</accession>
<dbReference type="PhylomeDB" id="T1IIF9"/>
<feature type="binding site" evidence="8">
    <location>
        <position position="171"/>
    </location>
    <ligand>
        <name>glyoxylate</name>
        <dbReference type="ChEBI" id="CHEBI:36655"/>
    </ligand>
</feature>
<evidence type="ECO:0000259" key="9">
    <source>
        <dbReference type="PROSITE" id="PS51349"/>
    </source>
</evidence>
<feature type="binding site" evidence="8">
    <location>
        <position position="146"/>
    </location>
    <ligand>
        <name>FMN</name>
        <dbReference type="ChEBI" id="CHEBI:58210"/>
    </ligand>
</feature>
<dbReference type="STRING" id="126957.T1IIF9"/>
<feature type="active site" description="Proton acceptor" evidence="7">
    <location>
        <position position="280"/>
    </location>
</feature>
<protein>
    <recommendedName>
        <fullName evidence="2">(S)-2-hydroxy-acid oxidase</fullName>
        <ecNumber evidence="2">1.1.3.15</ecNumber>
    </recommendedName>
</protein>
<dbReference type="GO" id="GO:0010181">
    <property type="term" value="F:FMN binding"/>
    <property type="evidence" value="ECO:0007669"/>
    <property type="project" value="InterPro"/>
</dbReference>
<keyword evidence="8" id="KW-0285">Flavoprotein</keyword>
<feature type="binding site" evidence="8">
    <location>
        <position position="197"/>
    </location>
    <ligand>
        <name>FMN</name>
        <dbReference type="ChEBI" id="CHEBI:58210"/>
    </ligand>
</feature>
<evidence type="ECO:0000256" key="5">
    <source>
        <dbReference type="ARBA" id="ARBA00029325"/>
    </source>
</evidence>
<dbReference type="Gene3D" id="3.20.20.70">
    <property type="entry name" value="Aldolase class I"/>
    <property type="match status" value="1"/>
</dbReference>
<feature type="binding site" evidence="8">
    <location>
        <position position="280"/>
    </location>
    <ligand>
        <name>glyoxylate</name>
        <dbReference type="ChEBI" id="CHEBI:36655"/>
    </ligand>
</feature>
<dbReference type="InterPro" id="IPR012133">
    <property type="entry name" value="Alpha-hydoxy_acid_DH_FMN"/>
</dbReference>
<feature type="binding site" evidence="8">
    <location>
        <begin position="311"/>
        <end position="315"/>
    </location>
    <ligand>
        <name>FMN</name>
        <dbReference type="ChEBI" id="CHEBI:58210"/>
    </ligand>
</feature>
<dbReference type="Proteomes" id="UP000014500">
    <property type="component" value="Unassembled WGS sequence"/>
</dbReference>
<name>T1IIF9_STRMM</name>
<dbReference type="PIRSF" id="PIRSF000138">
    <property type="entry name" value="Al-hdrx_acd_dh"/>
    <property type="match status" value="1"/>
</dbReference>
<comment type="similarity">
    <text evidence="4">Belongs to the FMN-dependent alpha-hydroxy acid dehydrogenase family.</text>
</comment>
<dbReference type="eggNOG" id="KOG0538">
    <property type="taxonomic scope" value="Eukaryota"/>
</dbReference>
<feature type="binding site" evidence="8">
    <location>
        <position position="278"/>
    </location>
    <ligand>
        <name>FMN</name>
        <dbReference type="ChEBI" id="CHEBI:58210"/>
    </ligand>
</feature>
<keyword evidence="3" id="KW-0560">Oxidoreductase</keyword>
<evidence type="ECO:0000313" key="11">
    <source>
        <dbReference type="Proteomes" id="UP000014500"/>
    </source>
</evidence>
<keyword evidence="11" id="KW-1185">Reference proteome</keyword>